<protein>
    <submittedName>
        <fullName evidence="1">Uncharacterized protein</fullName>
    </submittedName>
</protein>
<sequence length="52" mass="6041">MVYKANVKELARWLGISDAPVHLSFDAKHIPKQQQPNLVMHDKQLINRSNLF</sequence>
<keyword evidence="2" id="KW-1185">Reference proteome</keyword>
<evidence type="ECO:0000313" key="2">
    <source>
        <dbReference type="Proteomes" id="UP001054252"/>
    </source>
</evidence>
<organism evidence="1 2">
    <name type="scientific">Rubroshorea leprosula</name>
    <dbReference type="NCBI Taxonomy" id="152421"/>
    <lineage>
        <taxon>Eukaryota</taxon>
        <taxon>Viridiplantae</taxon>
        <taxon>Streptophyta</taxon>
        <taxon>Embryophyta</taxon>
        <taxon>Tracheophyta</taxon>
        <taxon>Spermatophyta</taxon>
        <taxon>Magnoliopsida</taxon>
        <taxon>eudicotyledons</taxon>
        <taxon>Gunneridae</taxon>
        <taxon>Pentapetalae</taxon>
        <taxon>rosids</taxon>
        <taxon>malvids</taxon>
        <taxon>Malvales</taxon>
        <taxon>Dipterocarpaceae</taxon>
        <taxon>Rubroshorea</taxon>
    </lineage>
</organism>
<gene>
    <name evidence="1" type="ORF">SLEP1_g7301</name>
</gene>
<dbReference type="Proteomes" id="UP001054252">
    <property type="component" value="Unassembled WGS sequence"/>
</dbReference>
<proteinExistence type="predicted"/>
<comment type="caution">
    <text evidence="1">The sequence shown here is derived from an EMBL/GenBank/DDBJ whole genome shotgun (WGS) entry which is preliminary data.</text>
</comment>
<name>A0AAV5I476_9ROSI</name>
<dbReference type="EMBL" id="BPVZ01000007">
    <property type="protein sequence ID" value="GKU93732.1"/>
    <property type="molecule type" value="Genomic_DNA"/>
</dbReference>
<reference evidence="1 2" key="1">
    <citation type="journal article" date="2021" name="Commun. Biol.">
        <title>The genome of Shorea leprosula (Dipterocarpaceae) highlights the ecological relevance of drought in aseasonal tropical rainforests.</title>
        <authorList>
            <person name="Ng K.K.S."/>
            <person name="Kobayashi M.J."/>
            <person name="Fawcett J.A."/>
            <person name="Hatakeyama M."/>
            <person name="Paape T."/>
            <person name="Ng C.H."/>
            <person name="Ang C.C."/>
            <person name="Tnah L.H."/>
            <person name="Lee C.T."/>
            <person name="Nishiyama T."/>
            <person name="Sese J."/>
            <person name="O'Brien M.J."/>
            <person name="Copetti D."/>
            <person name="Mohd Noor M.I."/>
            <person name="Ong R.C."/>
            <person name="Putra M."/>
            <person name="Sireger I.Z."/>
            <person name="Indrioko S."/>
            <person name="Kosugi Y."/>
            <person name="Izuno A."/>
            <person name="Isagi Y."/>
            <person name="Lee S.L."/>
            <person name="Shimizu K.K."/>
        </authorList>
    </citation>
    <scope>NUCLEOTIDE SEQUENCE [LARGE SCALE GENOMIC DNA]</scope>
    <source>
        <strain evidence="1">214</strain>
    </source>
</reference>
<evidence type="ECO:0000313" key="1">
    <source>
        <dbReference type="EMBL" id="GKU93732.1"/>
    </source>
</evidence>
<accession>A0AAV5I476</accession>
<dbReference type="AlphaFoldDB" id="A0AAV5I476"/>